<name>A0A9W7FYU2_9STRA</name>
<comment type="caution">
    <text evidence="2">The sequence shown here is derived from an EMBL/GenBank/DDBJ whole genome shotgun (WGS) entry which is preliminary data.</text>
</comment>
<proteinExistence type="predicted"/>
<gene>
    <name evidence="2" type="ORF">TrCOL_g7193</name>
</gene>
<reference evidence="3" key="1">
    <citation type="journal article" date="2023" name="Commun. Biol.">
        <title>Genome analysis of Parmales, the sister group of diatoms, reveals the evolutionary specialization of diatoms from phago-mixotrophs to photoautotrophs.</title>
        <authorList>
            <person name="Ban H."/>
            <person name="Sato S."/>
            <person name="Yoshikawa S."/>
            <person name="Yamada K."/>
            <person name="Nakamura Y."/>
            <person name="Ichinomiya M."/>
            <person name="Sato N."/>
            <person name="Blanc-Mathieu R."/>
            <person name="Endo H."/>
            <person name="Kuwata A."/>
            <person name="Ogata H."/>
        </authorList>
    </citation>
    <scope>NUCLEOTIDE SEQUENCE [LARGE SCALE GENOMIC DNA]</scope>
</reference>
<feature type="signal peptide" evidence="1">
    <location>
        <begin position="1"/>
        <end position="18"/>
    </location>
</feature>
<evidence type="ECO:0000256" key="1">
    <source>
        <dbReference type="SAM" id="SignalP"/>
    </source>
</evidence>
<keyword evidence="3" id="KW-1185">Reference proteome</keyword>
<keyword evidence="1" id="KW-0732">Signal</keyword>
<evidence type="ECO:0008006" key="4">
    <source>
        <dbReference type="Google" id="ProtNLM"/>
    </source>
</evidence>
<accession>A0A9W7FYU2</accession>
<dbReference type="Proteomes" id="UP001165065">
    <property type="component" value="Unassembled WGS sequence"/>
</dbReference>
<dbReference type="AlphaFoldDB" id="A0A9W7FYU2"/>
<evidence type="ECO:0000313" key="3">
    <source>
        <dbReference type="Proteomes" id="UP001165065"/>
    </source>
</evidence>
<protein>
    <recommendedName>
        <fullName evidence="4">Secreted protein</fullName>
    </recommendedName>
</protein>
<sequence>MPSKSMILGVAAATIVVASHIISARSSSSSSPGEVTEATVEASVVVAVFRDLNSEMQMNVQKLVQMIQQIQQSGQQIPEAQIQAWVVGEYEKALVGAQEKIFAKHSVDEDDLSDSVSYYLTSSHPDVTKAVHQFKQLYKSVGGRPPEKHVDLPPGVDLQKFCEILSKYMDSMSECMGDIVGKYRSDNAIDGPLKESDLGEIRSNFSSTADDFSNGMLKKEFGIDQDQFAKLMENFQTSQQVQQLVQMLGAQQNKYFRELGIA</sequence>
<evidence type="ECO:0000313" key="2">
    <source>
        <dbReference type="EMBL" id="GMI24622.1"/>
    </source>
</evidence>
<dbReference type="OrthoDB" id="10428300at2759"/>
<feature type="chain" id="PRO_5040811931" description="Secreted protein" evidence="1">
    <location>
        <begin position="19"/>
        <end position="262"/>
    </location>
</feature>
<dbReference type="EMBL" id="BRYA01000589">
    <property type="protein sequence ID" value="GMI24622.1"/>
    <property type="molecule type" value="Genomic_DNA"/>
</dbReference>
<organism evidence="2 3">
    <name type="scientific">Triparma columacea</name>
    <dbReference type="NCBI Taxonomy" id="722753"/>
    <lineage>
        <taxon>Eukaryota</taxon>
        <taxon>Sar</taxon>
        <taxon>Stramenopiles</taxon>
        <taxon>Ochrophyta</taxon>
        <taxon>Bolidophyceae</taxon>
        <taxon>Parmales</taxon>
        <taxon>Triparmaceae</taxon>
        <taxon>Triparma</taxon>
    </lineage>
</organism>